<sequence>MASKHVEDAKRKRRSSSLPLRHTPRSGTNGSVPLLCSSPLQKRRKKWARLLLRELYDLGFQEAAAALEREACIQLQSPAMKRLHELIRTRQWDKSLQLVMKKEEDKDEEEEGDEHQVEMKSPEATREATLLLLQRKYIDHLLAKQLSLALRTFQEEILSVCKPSETEVKQLAGLLLCRDADEVKQRATLPWQDDELWKRMEKLLSPEEFIPKGALRGLVQNKPGIDLHVPRPELRGRIVGECVKYLTTNRYSDVWELAFSPDGNVLASASSDGSIVLWQLKWSDETSSSSQTLQCLAEARHVLLSLEGPADCLAWSPDSKFLLSSGSRSKIIQLWDPMSGECEKEFHHPGGVVTKTQWLPCGKKFISGSADKSLAVWNASEDSTAYQWSGPRVIDSAVHPYQSKVFVLISSIEIRVFNTSLNSDELFFQGEDLISCISLSSCGKYLLVNYFQREQIACIETATGSLIAKYDGIREQRYVLRPCFTGTYNELVACGSEDGLIYLWTRDSGKQIGELDGHSSVVNVVVRHPIHSNVIASASDDKTVLLWSLKSYE</sequence>
<accession>A0ACC0W0H7</accession>
<evidence type="ECO:0000313" key="2">
    <source>
        <dbReference type="Proteomes" id="UP001163321"/>
    </source>
</evidence>
<proteinExistence type="predicted"/>
<protein>
    <submittedName>
        <fullName evidence="1">Uncharacterized protein</fullName>
    </submittedName>
</protein>
<organism evidence="1 2">
    <name type="scientific">Peronosclerospora sorghi</name>
    <dbReference type="NCBI Taxonomy" id="230839"/>
    <lineage>
        <taxon>Eukaryota</taxon>
        <taxon>Sar</taxon>
        <taxon>Stramenopiles</taxon>
        <taxon>Oomycota</taxon>
        <taxon>Peronosporomycetes</taxon>
        <taxon>Peronosporales</taxon>
        <taxon>Peronosporaceae</taxon>
        <taxon>Peronosclerospora</taxon>
    </lineage>
</organism>
<comment type="caution">
    <text evidence="1">The sequence shown here is derived from an EMBL/GenBank/DDBJ whole genome shotgun (WGS) entry which is preliminary data.</text>
</comment>
<gene>
    <name evidence="1" type="ORF">PsorP6_009589</name>
</gene>
<keyword evidence="2" id="KW-1185">Reference proteome</keyword>
<evidence type="ECO:0000313" key="1">
    <source>
        <dbReference type="EMBL" id="KAI9911599.1"/>
    </source>
</evidence>
<name>A0ACC0W0H7_9STRA</name>
<reference evidence="1 2" key="1">
    <citation type="journal article" date="2022" name="bioRxiv">
        <title>The genome of the oomycete Peronosclerospora sorghi, a cosmopolitan pathogen of maize and sorghum, is inflated with dispersed pseudogenes.</title>
        <authorList>
            <person name="Fletcher K."/>
            <person name="Martin F."/>
            <person name="Isakeit T."/>
            <person name="Cavanaugh K."/>
            <person name="Magill C."/>
            <person name="Michelmore R."/>
        </authorList>
    </citation>
    <scope>NUCLEOTIDE SEQUENCE [LARGE SCALE GENOMIC DNA]</scope>
    <source>
        <strain evidence="1">P6</strain>
    </source>
</reference>
<dbReference type="EMBL" id="CM047584">
    <property type="protein sequence ID" value="KAI9911599.1"/>
    <property type="molecule type" value="Genomic_DNA"/>
</dbReference>
<dbReference type="Proteomes" id="UP001163321">
    <property type="component" value="Chromosome 5"/>
</dbReference>